<reference evidence="2 3" key="1">
    <citation type="submission" date="2012-05" db="EMBL/GenBank/DDBJ databases">
        <title>Genome sequence of Nitritalea halalkaliphila LW7.</title>
        <authorList>
            <person name="Jangir P.K."/>
            <person name="Singh A."/>
            <person name="Shivaji S."/>
            <person name="Sharma R."/>
        </authorList>
    </citation>
    <scope>NUCLEOTIDE SEQUENCE [LARGE SCALE GENOMIC DNA]</scope>
    <source>
        <strain evidence="2 3">LW7</strain>
    </source>
</reference>
<evidence type="ECO:0000256" key="1">
    <source>
        <dbReference type="SAM" id="SignalP"/>
    </source>
</evidence>
<comment type="caution">
    <text evidence="2">The sequence shown here is derived from an EMBL/GenBank/DDBJ whole genome shotgun (WGS) entry which is preliminary data.</text>
</comment>
<feature type="signal peptide" evidence="1">
    <location>
        <begin position="1"/>
        <end position="24"/>
    </location>
</feature>
<dbReference type="PATRIC" id="fig|1189621.3.peg.3127"/>
<dbReference type="AlphaFoldDB" id="I5BYV8"/>
<keyword evidence="1" id="KW-0732">Signal</keyword>
<evidence type="ECO:0000313" key="2">
    <source>
        <dbReference type="EMBL" id="EIM74760.1"/>
    </source>
</evidence>
<name>I5BYV8_9BACT</name>
<dbReference type="EMBL" id="AJYA01000039">
    <property type="protein sequence ID" value="EIM74760.1"/>
    <property type="molecule type" value="Genomic_DNA"/>
</dbReference>
<proteinExistence type="predicted"/>
<dbReference type="OrthoDB" id="794757at2"/>
<sequence length="197" mass="22257">MRKCTYSSLFLALLLLLGACGSGGSENQEEAAYFPIKTWTEVQAENLDGFQVRKQVRVGSHEEILEDTLDAGGWLELFEVFLDADINTSSLAAAYETSRKDNVLRHELRPGEKGRVKWIEVRYLQNEVKEVSFSAETDNFFYQTSVSGRLIMHAARQHLDQFRISAEQKILFRAPTVLQVTGHVLPKADAVLPRLDP</sequence>
<dbReference type="RefSeq" id="WP_009056305.1">
    <property type="nucleotide sequence ID" value="NZ_AJYA01000039.1"/>
</dbReference>
<protein>
    <recommendedName>
        <fullName evidence="4">Lipoprotein</fullName>
    </recommendedName>
</protein>
<evidence type="ECO:0000313" key="3">
    <source>
        <dbReference type="Proteomes" id="UP000005551"/>
    </source>
</evidence>
<dbReference type="Proteomes" id="UP000005551">
    <property type="component" value="Unassembled WGS sequence"/>
</dbReference>
<gene>
    <name evidence="2" type="ORF">A3SI_15021</name>
</gene>
<keyword evidence="3" id="KW-1185">Reference proteome</keyword>
<evidence type="ECO:0008006" key="4">
    <source>
        <dbReference type="Google" id="ProtNLM"/>
    </source>
</evidence>
<accession>I5BYV8</accession>
<organism evidence="2 3">
    <name type="scientific">Nitritalea halalkaliphila LW7</name>
    <dbReference type="NCBI Taxonomy" id="1189621"/>
    <lineage>
        <taxon>Bacteria</taxon>
        <taxon>Pseudomonadati</taxon>
        <taxon>Bacteroidota</taxon>
        <taxon>Cytophagia</taxon>
        <taxon>Cytophagales</taxon>
        <taxon>Cyclobacteriaceae</taxon>
        <taxon>Nitritalea</taxon>
    </lineage>
</organism>
<feature type="chain" id="PRO_5003700258" description="Lipoprotein" evidence="1">
    <location>
        <begin position="25"/>
        <end position="197"/>
    </location>
</feature>
<dbReference type="PROSITE" id="PS51257">
    <property type="entry name" value="PROKAR_LIPOPROTEIN"/>
    <property type="match status" value="1"/>
</dbReference>